<reference evidence="6 8" key="1">
    <citation type="submission" date="2015-11" db="EMBL/GenBank/DDBJ databases">
        <title>Complete Genome Sequence of Kocuria flava strain HO-9041.</title>
        <authorList>
            <person name="Zhou M."/>
            <person name="Dai J."/>
        </authorList>
    </citation>
    <scope>NUCLEOTIDE SEQUENCE [LARGE SCALE GENOMIC DNA]</scope>
    <source>
        <strain evidence="6 8">HO-9041</strain>
    </source>
</reference>
<dbReference type="CDD" id="cd18103">
    <property type="entry name" value="SpoU-like_RlmB"/>
    <property type="match status" value="1"/>
</dbReference>
<dbReference type="SMART" id="SM00967">
    <property type="entry name" value="SpoU_sub_bind"/>
    <property type="match status" value="1"/>
</dbReference>
<evidence type="ECO:0000256" key="1">
    <source>
        <dbReference type="ARBA" id="ARBA00007228"/>
    </source>
</evidence>
<evidence type="ECO:0000259" key="5">
    <source>
        <dbReference type="SMART" id="SM00967"/>
    </source>
</evidence>
<dbReference type="STRING" id="446860.AS188_06375"/>
<comment type="similarity">
    <text evidence="1">Belongs to the class IV-like SAM-binding methyltransferase superfamily. RNA methyltransferase TrmH family.</text>
</comment>
<dbReference type="GO" id="GO:0032259">
    <property type="term" value="P:methylation"/>
    <property type="evidence" value="ECO:0007669"/>
    <property type="project" value="UniProtKB-KW"/>
</dbReference>
<dbReference type="GO" id="GO:0008173">
    <property type="term" value="F:RNA methyltransferase activity"/>
    <property type="evidence" value="ECO:0007669"/>
    <property type="project" value="InterPro"/>
</dbReference>
<dbReference type="Pfam" id="PF08032">
    <property type="entry name" value="SpoU_sub_bind"/>
    <property type="match status" value="1"/>
</dbReference>
<dbReference type="GO" id="GO:0006396">
    <property type="term" value="P:RNA processing"/>
    <property type="evidence" value="ECO:0007669"/>
    <property type="project" value="InterPro"/>
</dbReference>
<dbReference type="SUPFAM" id="SSF75217">
    <property type="entry name" value="alpha/beta knot"/>
    <property type="match status" value="1"/>
</dbReference>
<dbReference type="KEGG" id="kfv:AS188_06375"/>
<evidence type="ECO:0000313" key="9">
    <source>
        <dbReference type="Proteomes" id="UP000321155"/>
    </source>
</evidence>
<dbReference type="InterPro" id="IPR004441">
    <property type="entry name" value="rRNA_MeTrfase_TrmH"/>
</dbReference>
<name>A0A0U2NYJ7_9MICC</name>
<keyword evidence="3 6" id="KW-0808">Transferase</keyword>
<dbReference type="Proteomes" id="UP000057181">
    <property type="component" value="Chromosome"/>
</dbReference>
<dbReference type="InterPro" id="IPR001537">
    <property type="entry name" value="SpoU_MeTrfase"/>
</dbReference>
<feature type="domain" description="RNA 2-O ribose methyltransferase substrate binding" evidence="5">
    <location>
        <begin position="75"/>
        <end position="151"/>
    </location>
</feature>
<dbReference type="Pfam" id="PF00588">
    <property type="entry name" value="SpoU_methylase"/>
    <property type="match status" value="1"/>
</dbReference>
<dbReference type="OrthoDB" id="9785673at2"/>
<dbReference type="Proteomes" id="UP000321155">
    <property type="component" value="Unassembled WGS sequence"/>
</dbReference>
<dbReference type="EMBL" id="CP013254">
    <property type="protein sequence ID" value="ALU39437.1"/>
    <property type="molecule type" value="Genomic_DNA"/>
</dbReference>
<dbReference type="Gene3D" id="3.40.1280.10">
    <property type="match status" value="1"/>
</dbReference>
<dbReference type="NCBIfam" id="TIGR00186">
    <property type="entry name" value="rRNA_methyl_3"/>
    <property type="match status" value="1"/>
</dbReference>
<proteinExistence type="inferred from homology"/>
<dbReference type="InterPro" id="IPR029028">
    <property type="entry name" value="Alpha/beta_knot_MTases"/>
</dbReference>
<evidence type="ECO:0000256" key="4">
    <source>
        <dbReference type="SAM" id="MobiDB-lite"/>
    </source>
</evidence>
<dbReference type="InterPro" id="IPR029026">
    <property type="entry name" value="tRNA_m1G_MTases_N"/>
</dbReference>
<reference evidence="7 9" key="2">
    <citation type="submission" date="2019-07" db="EMBL/GenBank/DDBJ databases">
        <title>Whole genome shotgun sequence of Kocuria flava NBRC 107626.</title>
        <authorList>
            <person name="Hosoyama A."/>
            <person name="Uohara A."/>
            <person name="Ohji S."/>
            <person name="Ichikawa N."/>
        </authorList>
    </citation>
    <scope>NUCLEOTIDE SEQUENCE [LARGE SCALE GENOMIC DNA]</scope>
    <source>
        <strain evidence="7 9">NBRC 107626</strain>
    </source>
</reference>
<evidence type="ECO:0000256" key="2">
    <source>
        <dbReference type="ARBA" id="ARBA00022603"/>
    </source>
</evidence>
<dbReference type="PANTHER" id="PTHR46429">
    <property type="entry name" value="23S RRNA (GUANOSINE-2'-O-)-METHYLTRANSFERASE RLMB"/>
    <property type="match status" value="1"/>
</dbReference>
<dbReference type="InterPro" id="IPR013123">
    <property type="entry name" value="SpoU_subst-bd"/>
</dbReference>
<evidence type="ECO:0000313" key="7">
    <source>
        <dbReference type="EMBL" id="GEO92360.1"/>
    </source>
</evidence>
<dbReference type="GO" id="GO:0003723">
    <property type="term" value="F:RNA binding"/>
    <property type="evidence" value="ECO:0007669"/>
    <property type="project" value="InterPro"/>
</dbReference>
<dbReference type="RefSeq" id="WP_058858147.1">
    <property type="nucleotide sequence ID" value="NZ_BJZR01000040.1"/>
</dbReference>
<accession>A0A0U2NYJ7</accession>
<dbReference type="InterPro" id="IPR029064">
    <property type="entry name" value="Ribosomal_eL30-like_sf"/>
</dbReference>
<evidence type="ECO:0000313" key="8">
    <source>
        <dbReference type="Proteomes" id="UP000057181"/>
    </source>
</evidence>
<protein>
    <submittedName>
        <fullName evidence="7">23S rRNA (Guanosine(2251)-2'-O)-methyltransferase RlmB</fullName>
    </submittedName>
    <submittedName>
        <fullName evidence="6">RNA methyltransferase</fullName>
    </submittedName>
</protein>
<dbReference type="AlphaFoldDB" id="A0A0U2NYJ7"/>
<evidence type="ECO:0000313" key="6">
    <source>
        <dbReference type="EMBL" id="ALU39437.1"/>
    </source>
</evidence>
<dbReference type="GO" id="GO:0005829">
    <property type="term" value="C:cytosol"/>
    <property type="evidence" value="ECO:0007669"/>
    <property type="project" value="TreeGrafter"/>
</dbReference>
<dbReference type="PANTHER" id="PTHR46429:SF1">
    <property type="entry name" value="23S RRNA (GUANOSINE-2'-O-)-METHYLTRANSFERASE RLMB"/>
    <property type="match status" value="1"/>
</dbReference>
<keyword evidence="9" id="KW-1185">Reference proteome</keyword>
<dbReference type="EMBL" id="BJZR01000040">
    <property type="protein sequence ID" value="GEO92360.1"/>
    <property type="molecule type" value="Genomic_DNA"/>
</dbReference>
<keyword evidence="2 6" id="KW-0489">Methyltransferase</keyword>
<gene>
    <name evidence="6" type="ORF">AS188_06375</name>
    <name evidence="7" type="ORF">KFL01_16660</name>
</gene>
<dbReference type="Gene3D" id="3.30.1330.30">
    <property type="match status" value="1"/>
</dbReference>
<evidence type="ECO:0000256" key="3">
    <source>
        <dbReference type="ARBA" id="ARBA00022679"/>
    </source>
</evidence>
<dbReference type="SUPFAM" id="SSF55315">
    <property type="entry name" value="L30e-like"/>
    <property type="match status" value="1"/>
</dbReference>
<feature type="region of interest" description="Disordered" evidence="4">
    <location>
        <begin position="1"/>
        <end position="76"/>
    </location>
</feature>
<organism evidence="6 8">
    <name type="scientific">Kocuria flava</name>
    <dbReference type="NCBI Taxonomy" id="446860"/>
    <lineage>
        <taxon>Bacteria</taxon>
        <taxon>Bacillati</taxon>
        <taxon>Actinomycetota</taxon>
        <taxon>Actinomycetes</taxon>
        <taxon>Micrococcales</taxon>
        <taxon>Micrococcaceae</taxon>
        <taxon>Kocuria</taxon>
    </lineage>
</organism>
<sequence length="324" mass="34715">MSAPRRPGAIRKKKKGPLVGTGGHGRKALEGKGPTPKAEDRPYHKAHKQKKAAERRQQPAGARSRNPRGKVHEDLVTGRNSVLEALRAEIPAKALYAAARLDVDDRVREILQTCAERGIPVLEASKAELDRLTLDAVHQGVALQVPPYEYRDAVETGRTLLAQWQKRHVRRPPLLVALDGITDPRNLGAIIRSVSAFSGSAVVVPERRSVGVTATAWKTSAGAAARVPVTRAANLNRALEELKAMGYFVVGLDGDGDVDLPGLELATEPLVVVVGSEGKGLSRLVAENCDQIVSIPIDSAMESLNASMAVGIALYEVSRRRAGS</sequence>